<dbReference type="Pfam" id="PF05641">
    <property type="entry name" value="Agenet"/>
    <property type="match status" value="1"/>
</dbReference>
<feature type="non-terminal residue" evidence="2">
    <location>
        <position position="1"/>
    </location>
</feature>
<dbReference type="EMBL" id="JAMZMK010007264">
    <property type="protein sequence ID" value="KAI7745392.1"/>
    <property type="molecule type" value="Genomic_DNA"/>
</dbReference>
<evidence type="ECO:0000259" key="1">
    <source>
        <dbReference type="Pfam" id="PF05641"/>
    </source>
</evidence>
<dbReference type="Proteomes" id="UP001206925">
    <property type="component" value="Unassembled WGS sequence"/>
</dbReference>
<protein>
    <recommendedName>
        <fullName evidence="1">Agenet-like domain-containing protein</fullName>
    </recommendedName>
</protein>
<evidence type="ECO:0000313" key="3">
    <source>
        <dbReference type="Proteomes" id="UP001206925"/>
    </source>
</evidence>
<keyword evidence="3" id="KW-1185">Reference proteome</keyword>
<proteinExistence type="predicted"/>
<comment type="caution">
    <text evidence="2">The sequence shown here is derived from an EMBL/GenBank/DDBJ whole genome shotgun (WGS) entry which is preliminary data.</text>
</comment>
<dbReference type="InterPro" id="IPR008395">
    <property type="entry name" value="Agenet-like_dom"/>
</dbReference>
<feature type="non-terminal residue" evidence="2">
    <location>
        <position position="219"/>
    </location>
</feature>
<gene>
    <name evidence="2" type="ORF">M8C21_019909</name>
</gene>
<name>A0AAD5GJS2_AMBAR</name>
<accession>A0AAD5GJS2</accession>
<organism evidence="2 3">
    <name type="scientific">Ambrosia artemisiifolia</name>
    <name type="common">Common ragweed</name>
    <dbReference type="NCBI Taxonomy" id="4212"/>
    <lineage>
        <taxon>Eukaryota</taxon>
        <taxon>Viridiplantae</taxon>
        <taxon>Streptophyta</taxon>
        <taxon>Embryophyta</taxon>
        <taxon>Tracheophyta</taxon>
        <taxon>Spermatophyta</taxon>
        <taxon>Magnoliopsida</taxon>
        <taxon>eudicotyledons</taxon>
        <taxon>Gunneridae</taxon>
        <taxon>Pentapetalae</taxon>
        <taxon>asterids</taxon>
        <taxon>campanulids</taxon>
        <taxon>Asterales</taxon>
        <taxon>Asteraceae</taxon>
        <taxon>Asteroideae</taxon>
        <taxon>Heliantheae alliance</taxon>
        <taxon>Heliantheae</taxon>
        <taxon>Ambrosia</taxon>
    </lineage>
</organism>
<dbReference type="AlphaFoldDB" id="A0AAD5GJS2"/>
<dbReference type="PANTHER" id="PTHR36805:SF7">
    <property type="entry name" value="AGENET DOMAIN-CONTAINING PROTEIN"/>
    <property type="match status" value="1"/>
</dbReference>
<evidence type="ECO:0000313" key="2">
    <source>
        <dbReference type="EMBL" id="KAI7745392.1"/>
    </source>
</evidence>
<reference evidence="2" key="1">
    <citation type="submission" date="2022-06" db="EMBL/GenBank/DDBJ databases">
        <title>Uncovering the hologenomic basis of an extraordinary plant invasion.</title>
        <authorList>
            <person name="Bieker V.C."/>
            <person name="Martin M.D."/>
            <person name="Gilbert T."/>
            <person name="Hodgins K."/>
            <person name="Battlay P."/>
            <person name="Petersen B."/>
            <person name="Wilson J."/>
        </authorList>
    </citation>
    <scope>NUCLEOTIDE SEQUENCE</scope>
    <source>
        <strain evidence="2">AA19_3_7</strain>
        <tissue evidence="2">Leaf</tissue>
    </source>
</reference>
<feature type="domain" description="Agenet-like" evidence="1">
    <location>
        <begin position="76"/>
        <end position="166"/>
    </location>
</feature>
<dbReference type="PANTHER" id="PTHR36805">
    <property type="entry name" value="AGENET DOMAIN-CONTAINING PROTEIN"/>
    <property type="match status" value="1"/>
</dbReference>
<sequence>NTKKKKKCFNTDSIYFRFPGRLCYVTVLYRRAHTHRQTDRHRVSVQIEAIKQVARAPCFRSAGSRMEKQPGNFKVGQLAEMKTFEHGFRGAWFRCNIKAIDWKKNKMWLEYYDFDEEGHINNDKDKIEGKIVKREEQSWEKIYQVPPYLRKSKPIKRQLMLRPQYPEMYHKSEMPPVNSISQACVILNGTWKVGDLVDWFESGCYWSARIVKVLSDDKV</sequence>